<dbReference type="AlphaFoldDB" id="X0UTZ4"/>
<protein>
    <submittedName>
        <fullName evidence="2">Uncharacterized protein</fullName>
    </submittedName>
</protein>
<name>X0UTZ4_9ZZZZ</name>
<dbReference type="EMBL" id="BARS01025884">
    <property type="protein sequence ID" value="GAG09324.1"/>
    <property type="molecule type" value="Genomic_DNA"/>
</dbReference>
<organism evidence="2">
    <name type="scientific">marine sediment metagenome</name>
    <dbReference type="NCBI Taxonomy" id="412755"/>
    <lineage>
        <taxon>unclassified sequences</taxon>
        <taxon>metagenomes</taxon>
        <taxon>ecological metagenomes</taxon>
    </lineage>
</organism>
<proteinExistence type="predicted"/>
<evidence type="ECO:0000313" key="2">
    <source>
        <dbReference type="EMBL" id="GAG09324.1"/>
    </source>
</evidence>
<feature type="non-terminal residue" evidence="2">
    <location>
        <position position="31"/>
    </location>
</feature>
<sequence>MQKAPRQARGREERNRTFGSIRMNKMIREQG</sequence>
<reference evidence="2" key="1">
    <citation type="journal article" date="2014" name="Front. Microbiol.">
        <title>High frequency of phylogenetically diverse reductive dehalogenase-homologous genes in deep subseafloor sedimentary metagenomes.</title>
        <authorList>
            <person name="Kawai M."/>
            <person name="Futagami T."/>
            <person name="Toyoda A."/>
            <person name="Takaki Y."/>
            <person name="Nishi S."/>
            <person name="Hori S."/>
            <person name="Arai W."/>
            <person name="Tsubouchi T."/>
            <person name="Morono Y."/>
            <person name="Uchiyama I."/>
            <person name="Ito T."/>
            <person name="Fujiyama A."/>
            <person name="Inagaki F."/>
            <person name="Takami H."/>
        </authorList>
    </citation>
    <scope>NUCLEOTIDE SEQUENCE</scope>
    <source>
        <strain evidence="2">Expedition CK06-06</strain>
    </source>
</reference>
<evidence type="ECO:0000256" key="1">
    <source>
        <dbReference type="SAM" id="MobiDB-lite"/>
    </source>
</evidence>
<accession>X0UTZ4</accession>
<feature type="region of interest" description="Disordered" evidence="1">
    <location>
        <begin position="1"/>
        <end position="31"/>
    </location>
</feature>
<comment type="caution">
    <text evidence="2">The sequence shown here is derived from an EMBL/GenBank/DDBJ whole genome shotgun (WGS) entry which is preliminary data.</text>
</comment>
<gene>
    <name evidence="2" type="ORF">S01H1_40854</name>
</gene>